<feature type="transmembrane region" description="Helical" evidence="1">
    <location>
        <begin position="47"/>
        <end position="65"/>
    </location>
</feature>
<evidence type="ECO:0000256" key="1">
    <source>
        <dbReference type="SAM" id="Phobius"/>
    </source>
</evidence>
<protein>
    <submittedName>
        <fullName evidence="2">Uncharacterized protein</fullName>
    </submittedName>
</protein>
<name>A0A8S5VGT5_9CAUD</name>
<accession>A0A8S5VGT5</accession>
<proteinExistence type="predicted"/>
<keyword evidence="1" id="KW-0812">Transmembrane</keyword>
<keyword evidence="1" id="KW-0472">Membrane</keyword>
<sequence>MTFWQLLWALRGQLFVIILAFVVAWIGEEALMKALKETNSKEKRIKGLVVFIIALGFLLLRLDVFNKNWNEFWYWYNLWDMGALAY</sequence>
<reference evidence="2" key="1">
    <citation type="journal article" date="2021" name="Proc. Natl. Acad. Sci. U.S.A.">
        <title>A Catalog of Tens of Thousands of Viruses from Human Metagenomes Reveals Hidden Associations with Chronic Diseases.</title>
        <authorList>
            <person name="Tisza M.J."/>
            <person name="Buck C.B."/>
        </authorList>
    </citation>
    <scope>NUCLEOTIDE SEQUENCE</scope>
    <source>
        <strain evidence="2">CtkfK18</strain>
    </source>
</reference>
<organism evidence="2">
    <name type="scientific">Myoviridae sp. ctkfK18</name>
    <dbReference type="NCBI Taxonomy" id="2825165"/>
    <lineage>
        <taxon>Viruses</taxon>
        <taxon>Duplodnaviria</taxon>
        <taxon>Heunggongvirae</taxon>
        <taxon>Uroviricota</taxon>
        <taxon>Caudoviricetes</taxon>
    </lineage>
</organism>
<dbReference type="EMBL" id="BK016265">
    <property type="protein sequence ID" value="DAG05986.1"/>
    <property type="molecule type" value="Genomic_DNA"/>
</dbReference>
<keyword evidence="1" id="KW-1133">Transmembrane helix</keyword>
<evidence type="ECO:0000313" key="2">
    <source>
        <dbReference type="EMBL" id="DAG05986.1"/>
    </source>
</evidence>
<feature type="transmembrane region" description="Helical" evidence="1">
    <location>
        <begin position="6"/>
        <end position="26"/>
    </location>
</feature>